<protein>
    <submittedName>
        <fullName evidence="2">Dehydrogenase/reductase SDR family member 12-like isoform X2</fullName>
    </submittedName>
</protein>
<keyword evidence="3" id="KW-1185">Reference proteome</keyword>
<reference evidence="2" key="1">
    <citation type="submission" date="2022-08" db="EMBL/GenBank/DDBJ databases">
        <title>Genome sequencing of akame (Lates japonicus).</title>
        <authorList>
            <person name="Hashiguchi Y."/>
            <person name="Takahashi H."/>
        </authorList>
    </citation>
    <scope>NUCLEOTIDE SEQUENCE</scope>
    <source>
        <strain evidence="2">Kochi</strain>
    </source>
</reference>
<accession>A0AAD3MFL0</accession>
<comment type="caution">
    <text evidence="2">The sequence shown here is derived from an EMBL/GenBank/DDBJ whole genome shotgun (WGS) entry which is preliminary data.</text>
</comment>
<organism evidence="2 3">
    <name type="scientific">Lates japonicus</name>
    <name type="common">Japanese lates</name>
    <dbReference type="NCBI Taxonomy" id="270547"/>
    <lineage>
        <taxon>Eukaryota</taxon>
        <taxon>Metazoa</taxon>
        <taxon>Chordata</taxon>
        <taxon>Craniata</taxon>
        <taxon>Vertebrata</taxon>
        <taxon>Euteleostomi</taxon>
        <taxon>Actinopterygii</taxon>
        <taxon>Neopterygii</taxon>
        <taxon>Teleostei</taxon>
        <taxon>Neoteleostei</taxon>
        <taxon>Acanthomorphata</taxon>
        <taxon>Carangaria</taxon>
        <taxon>Carangaria incertae sedis</taxon>
        <taxon>Centropomidae</taxon>
        <taxon>Lates</taxon>
    </lineage>
</organism>
<evidence type="ECO:0000256" key="1">
    <source>
        <dbReference type="SAM" id="MobiDB-lite"/>
    </source>
</evidence>
<dbReference type="EMBL" id="BRZM01000015">
    <property type="protein sequence ID" value="GLD52871.1"/>
    <property type="molecule type" value="Genomic_DNA"/>
</dbReference>
<evidence type="ECO:0000313" key="3">
    <source>
        <dbReference type="Proteomes" id="UP001279410"/>
    </source>
</evidence>
<proteinExistence type="predicted"/>
<dbReference type="AlphaFoldDB" id="A0AAD3MFL0"/>
<name>A0AAD3MFL0_LATJO</name>
<feature type="region of interest" description="Disordered" evidence="1">
    <location>
        <begin position="154"/>
        <end position="200"/>
    </location>
</feature>
<evidence type="ECO:0000313" key="2">
    <source>
        <dbReference type="EMBL" id="GLD52871.1"/>
    </source>
</evidence>
<dbReference type="Proteomes" id="UP001279410">
    <property type="component" value="Unassembled WGS sequence"/>
</dbReference>
<gene>
    <name evidence="2" type="ORF">AKAME5_000570300</name>
</gene>
<sequence>MGRPHADRVKAEERAQLKERLQSDTMSLYRTRLVPEGNDRVTQVIFTPESCPTRSDLHHSSDHCVIRRNVAEAQDGNLQSGRGQRQQVVMTEQLAKTHTNIHSPSCILAGGGHAMPDFHHSMKDSLTPEQGVDTVVWLLSRGCNHKPKWTLLSGPQDGVHPPAAGLDPQLPPGGAEVNVSAGGLGQDIPATLRQQETGNQ</sequence>